<dbReference type="Proteomes" id="UP001163603">
    <property type="component" value="Chromosome 9"/>
</dbReference>
<proteinExistence type="predicted"/>
<name>A0ACC0Y1I1_9ROSI</name>
<reference evidence="2" key="1">
    <citation type="journal article" date="2023" name="G3 (Bethesda)">
        <title>Genome assembly and association tests identify interacting loci associated with vigor, precocity, and sex in interspecific pistachio rootstocks.</title>
        <authorList>
            <person name="Palmer W."/>
            <person name="Jacygrad E."/>
            <person name="Sagayaradj S."/>
            <person name="Cavanaugh K."/>
            <person name="Han R."/>
            <person name="Bertier L."/>
            <person name="Beede B."/>
            <person name="Kafkas S."/>
            <person name="Golino D."/>
            <person name="Preece J."/>
            <person name="Michelmore R."/>
        </authorList>
    </citation>
    <scope>NUCLEOTIDE SEQUENCE [LARGE SCALE GENOMIC DNA]</scope>
</reference>
<evidence type="ECO:0000313" key="2">
    <source>
        <dbReference type="Proteomes" id="UP001163603"/>
    </source>
</evidence>
<accession>A0ACC0Y1I1</accession>
<dbReference type="EMBL" id="CM047744">
    <property type="protein sequence ID" value="KAJ0027491.1"/>
    <property type="molecule type" value="Genomic_DNA"/>
</dbReference>
<protein>
    <submittedName>
        <fullName evidence="1">Uncharacterized protein</fullName>
    </submittedName>
</protein>
<gene>
    <name evidence="1" type="ORF">Pint_36069</name>
</gene>
<keyword evidence="2" id="KW-1185">Reference proteome</keyword>
<sequence length="953" mass="106425">MKSQASGSRGGSQPSAQPIRAGRGRGSDGARPPAMPPSTHVAGPSFSSFSPTSRLGSELDQRLTLQAQEPQVAPAPAPKPQTAASSKALKVKFAPRPGYGTFGARCVIRANHFLVELKDRDLYHYDVSITPEVTSRGVNRAVMKELLNVNGKTHFNDRKPAYDGRKGFYTAGALPFTSKDFVVKLIDKDGTGATRRKDREFKVSVKLASKTVINHLRQFLQCKLEEAPHETIQVLDVVLRETPSKTCTVVGRSFFSSKLGQKSEIGFGVECWKGFYQSLRPTQMGMSLNMDVSATSFYESIPVINFVVKYLNLGDPIRAASRTFSDSDRIKLKKVLRGVKVEVLHGEAKRYKITGITSVPTNKLTFASGDKKQEFVVHYFQEKYNISLRYASWPSLQSGNDSKPIFLPMELCKIVEGQRYSKKLNERQITALLREACKRPRKTEERIRKIASFNDAESDKLAKEFEVDLKKEFGVDVKKELVTIYARVLPPPVLKYNDSGKDRTIRPHIGRWNMINAKMYNGAAVKFWTCLNFSSLNTQVASSFCRDLIGMCRSKGMDVNPCPILPIWSSSPYQIENALSAVHRACCDEQKPLELLIIILPDFTGTYGRIKRVCETELDIVSQCCQPKQARKCNPQYLENVALKINVKSGGRNTVLEDAIQRRIPLLSDIPTIIFGADVTHPQPGEDSSPSIAAVVASMDWPAVTTYRGLVSAQNHREEIIQDLYKIEQDPKKGSVHSGMIRELLFAFKRSTNHKPGRIIFYRDGVSEGQFSQVLLCEIDAIRKACQSIEESYLPPITFIIVQKRHHTRFFPTNSAQTDKSGNVLPGTVVDRMICHPSEHDFYLCSHAGIQGTSRPVHYHVLYDENRFNADTLQMLTNSLCYTYARCTRSVSVAPPAYYAHLAAFRARYYIEGEGGGESDNGSGKGSGVRKEAAPVRPLPPICPNVKNVMFYC</sequence>
<comment type="caution">
    <text evidence="1">The sequence shown here is derived from an EMBL/GenBank/DDBJ whole genome shotgun (WGS) entry which is preliminary data.</text>
</comment>
<evidence type="ECO:0000313" key="1">
    <source>
        <dbReference type="EMBL" id="KAJ0027491.1"/>
    </source>
</evidence>
<organism evidence="1 2">
    <name type="scientific">Pistacia integerrima</name>
    <dbReference type="NCBI Taxonomy" id="434235"/>
    <lineage>
        <taxon>Eukaryota</taxon>
        <taxon>Viridiplantae</taxon>
        <taxon>Streptophyta</taxon>
        <taxon>Embryophyta</taxon>
        <taxon>Tracheophyta</taxon>
        <taxon>Spermatophyta</taxon>
        <taxon>Magnoliopsida</taxon>
        <taxon>eudicotyledons</taxon>
        <taxon>Gunneridae</taxon>
        <taxon>Pentapetalae</taxon>
        <taxon>rosids</taxon>
        <taxon>malvids</taxon>
        <taxon>Sapindales</taxon>
        <taxon>Anacardiaceae</taxon>
        <taxon>Pistacia</taxon>
    </lineage>
</organism>